<feature type="compositionally biased region" description="Polar residues" evidence="1">
    <location>
        <begin position="104"/>
        <end position="120"/>
    </location>
</feature>
<organism evidence="5 6">
    <name type="scientific">Thalassospira mesophila</name>
    <dbReference type="NCBI Taxonomy" id="1293891"/>
    <lineage>
        <taxon>Bacteria</taxon>
        <taxon>Pseudomonadati</taxon>
        <taxon>Pseudomonadota</taxon>
        <taxon>Alphaproteobacteria</taxon>
        <taxon>Rhodospirillales</taxon>
        <taxon>Thalassospiraceae</taxon>
        <taxon>Thalassospira</taxon>
    </lineage>
</organism>
<feature type="domain" description="J" evidence="3">
    <location>
        <begin position="8"/>
        <end position="64"/>
    </location>
</feature>
<evidence type="ECO:0000256" key="2">
    <source>
        <dbReference type="SAM" id="Phobius"/>
    </source>
</evidence>
<dbReference type="Pfam" id="PF08239">
    <property type="entry name" value="SH3_3"/>
    <property type="match status" value="1"/>
</dbReference>
<dbReference type="InterPro" id="IPR001623">
    <property type="entry name" value="DnaJ_domain"/>
</dbReference>
<dbReference type="OrthoDB" id="7319410at2"/>
<keyword evidence="2" id="KW-0812">Transmembrane</keyword>
<dbReference type="PROSITE" id="PS50076">
    <property type="entry name" value="DNAJ_2"/>
    <property type="match status" value="1"/>
</dbReference>
<evidence type="ECO:0000313" key="6">
    <source>
        <dbReference type="Proteomes" id="UP000193391"/>
    </source>
</evidence>
<dbReference type="SUPFAM" id="SSF46565">
    <property type="entry name" value="Chaperone J-domain"/>
    <property type="match status" value="1"/>
</dbReference>
<accession>A0A1Y2L0Z7</accession>
<dbReference type="InterPro" id="IPR036869">
    <property type="entry name" value="J_dom_sf"/>
</dbReference>
<dbReference type="STRING" id="1293891.TMES_09175"/>
<evidence type="ECO:0000256" key="1">
    <source>
        <dbReference type="SAM" id="MobiDB-lite"/>
    </source>
</evidence>
<comment type="caution">
    <text evidence="5">The sequence shown here is derived from an EMBL/GenBank/DDBJ whole genome shotgun (WGS) entry which is preliminary data.</text>
</comment>
<feature type="compositionally biased region" description="Gly residues" evidence="1">
    <location>
        <begin position="76"/>
        <end position="92"/>
    </location>
</feature>
<name>A0A1Y2L0Z7_9PROT</name>
<reference evidence="5 6" key="1">
    <citation type="submission" date="2014-03" db="EMBL/GenBank/DDBJ databases">
        <title>The draft genome sequence of Thalassospira mesophila JCM 18969.</title>
        <authorList>
            <person name="Lai Q."/>
            <person name="Shao Z."/>
        </authorList>
    </citation>
    <scope>NUCLEOTIDE SEQUENCE [LARGE SCALE GENOMIC DNA]</scope>
    <source>
        <strain evidence="5 6">JCM 18969</strain>
    </source>
</reference>
<dbReference type="CDD" id="cd06257">
    <property type="entry name" value="DnaJ"/>
    <property type="match status" value="1"/>
</dbReference>
<dbReference type="SMART" id="SM00287">
    <property type="entry name" value="SH3b"/>
    <property type="match status" value="1"/>
</dbReference>
<keyword evidence="2" id="KW-1133">Transmembrane helix</keyword>
<dbReference type="InterPro" id="IPR003646">
    <property type="entry name" value="SH3-like_bac-type"/>
</dbReference>
<sequence length="465" mass="51349">MSHDPLIPFYRQLGIKPGASEKEIKLAYRKLAFEFHPDRNSDADAEEKFKDVTEAYEILIGIRRRPPNGARSNGTGNNGTGNNGTGNNGTGAAGAAQAAKGSDKGTTGPTGADHAQTNKQGFAGAGRKQNPPDREDRYAEASSAYQRHQAKTGQRDPKINPGARRHHKSANRTGDTSGFARCAVTDVISAQPRHIEFTVIRGFLNSIRRETISAVLSPKGARRMALRASLRTWLGGFWGWRSFFPAWRAIITNMRGGTFPAEANAQLLFNQATAFERSGNKPLARAVLLQASDFIGHSRSALAEQIRANLRRLDTGQPARRVRDEWQRVAMLDALMHLAPVFVVIFALLLAFGPAHTYFSTEFPGQVRHTIATIRDKVEDLITPQTDPYYVDQQFLNLRTGAGIKFPIMRQLSRFETVFLIGENQNFWIRVKTELGEDGYVNADALVPGDGSAARDEWCAQNKCD</sequence>
<dbReference type="Pfam" id="PF00226">
    <property type="entry name" value="DnaJ"/>
    <property type="match status" value="1"/>
</dbReference>
<evidence type="ECO:0008006" key="7">
    <source>
        <dbReference type="Google" id="ProtNLM"/>
    </source>
</evidence>
<dbReference type="Proteomes" id="UP000193391">
    <property type="component" value="Unassembled WGS sequence"/>
</dbReference>
<dbReference type="Gene3D" id="1.10.287.110">
    <property type="entry name" value="DnaJ domain"/>
    <property type="match status" value="1"/>
</dbReference>
<feature type="domain" description="SH3b" evidence="4">
    <location>
        <begin position="386"/>
        <end position="450"/>
    </location>
</feature>
<dbReference type="SMART" id="SM00271">
    <property type="entry name" value="DnaJ"/>
    <property type="match status" value="1"/>
</dbReference>
<evidence type="ECO:0000313" key="5">
    <source>
        <dbReference type="EMBL" id="OSQ38898.1"/>
    </source>
</evidence>
<evidence type="ECO:0000259" key="4">
    <source>
        <dbReference type="PROSITE" id="PS51781"/>
    </source>
</evidence>
<gene>
    <name evidence="5" type="ORF">TMES_09175</name>
</gene>
<dbReference type="RefSeq" id="WP_085581720.1">
    <property type="nucleotide sequence ID" value="NZ_JFKA01000003.1"/>
</dbReference>
<feature type="region of interest" description="Disordered" evidence="1">
    <location>
        <begin position="60"/>
        <end position="176"/>
    </location>
</feature>
<feature type="transmembrane region" description="Helical" evidence="2">
    <location>
        <begin position="330"/>
        <end position="352"/>
    </location>
</feature>
<proteinExistence type="predicted"/>
<keyword evidence="6" id="KW-1185">Reference proteome</keyword>
<dbReference type="AlphaFoldDB" id="A0A1Y2L0Z7"/>
<dbReference type="EMBL" id="JFKA01000003">
    <property type="protein sequence ID" value="OSQ38898.1"/>
    <property type="molecule type" value="Genomic_DNA"/>
</dbReference>
<feature type="compositionally biased region" description="Basic and acidic residues" evidence="1">
    <location>
        <begin position="130"/>
        <end position="139"/>
    </location>
</feature>
<dbReference type="Gene3D" id="2.30.30.40">
    <property type="entry name" value="SH3 Domains"/>
    <property type="match status" value="1"/>
</dbReference>
<evidence type="ECO:0000259" key="3">
    <source>
        <dbReference type="PROSITE" id="PS50076"/>
    </source>
</evidence>
<dbReference type="PRINTS" id="PR00625">
    <property type="entry name" value="JDOMAIN"/>
</dbReference>
<keyword evidence="2" id="KW-0472">Membrane</keyword>
<dbReference type="InterPro" id="IPR050817">
    <property type="entry name" value="DjlA_DnaK_co-chaperone"/>
</dbReference>
<dbReference type="PANTHER" id="PTHR24074">
    <property type="entry name" value="CO-CHAPERONE PROTEIN DJLA"/>
    <property type="match status" value="1"/>
</dbReference>
<protein>
    <recommendedName>
        <fullName evidence="7">J domain-containing protein</fullName>
    </recommendedName>
</protein>
<dbReference type="PROSITE" id="PS51781">
    <property type="entry name" value="SH3B"/>
    <property type="match status" value="1"/>
</dbReference>